<evidence type="ECO:0000313" key="3">
    <source>
        <dbReference type="EMBL" id="AKP64837.1"/>
    </source>
</evidence>
<dbReference type="AlphaFoldDB" id="A0AAC8UW93"/>
<dbReference type="SUPFAM" id="SSF143120">
    <property type="entry name" value="YefM-like"/>
    <property type="match status" value="1"/>
</dbReference>
<gene>
    <name evidence="3" type="ORF">ABN16_07395</name>
</gene>
<accession>A0AAC8UW93</accession>
<dbReference type="EMBL" id="CP012033">
    <property type="protein sequence ID" value="AKP64837.1"/>
    <property type="molecule type" value="Genomic_DNA"/>
</dbReference>
<dbReference type="Proteomes" id="UP000036000">
    <property type="component" value="Chromosome"/>
</dbReference>
<dbReference type="NCBIfam" id="TIGR01552">
    <property type="entry name" value="phd_fam"/>
    <property type="match status" value="1"/>
</dbReference>
<dbReference type="KEGG" id="lko:ABN16_07395"/>
<sequence length="81" mass="9596">MEAITYSDFKKRIKFYLNRITDDFEPLTITRKHRPSVVIISEKAYNNLLENQFILSNPANVAWLEESRKQLEASRTAKKQH</sequence>
<keyword evidence="4" id="KW-1185">Reference proteome</keyword>
<dbReference type="RefSeq" id="WP_048734454.1">
    <property type="nucleotide sequence ID" value="NZ_CP012033.1"/>
</dbReference>
<dbReference type="InterPro" id="IPR006442">
    <property type="entry name" value="Antitoxin_Phd/YefM"/>
</dbReference>
<evidence type="ECO:0000313" key="4">
    <source>
        <dbReference type="Proteomes" id="UP000036000"/>
    </source>
</evidence>
<protein>
    <recommendedName>
        <fullName evidence="2">Antitoxin</fullName>
    </recommendedName>
</protein>
<proteinExistence type="inferred from homology"/>
<dbReference type="InterPro" id="IPR036165">
    <property type="entry name" value="YefM-like_sf"/>
</dbReference>
<evidence type="ECO:0000256" key="2">
    <source>
        <dbReference type="RuleBase" id="RU362080"/>
    </source>
</evidence>
<comment type="similarity">
    <text evidence="1 2">Belongs to the phD/YefM antitoxin family.</text>
</comment>
<evidence type="ECO:0000256" key="1">
    <source>
        <dbReference type="ARBA" id="ARBA00009981"/>
    </source>
</evidence>
<reference evidence="3 4" key="1">
    <citation type="submission" date="2015-07" db="EMBL/GenBank/DDBJ databases">
        <title>Lactobacillus korensis/26-25/ whole genome sequencing.</title>
        <authorList>
            <person name="Kim M.K."/>
            <person name="Im W.-T."/>
            <person name="Srinivasan S."/>
            <person name="Lee J.-J."/>
        </authorList>
    </citation>
    <scope>NUCLEOTIDE SEQUENCE [LARGE SCALE GENOMIC DNA]</scope>
    <source>
        <strain evidence="3 4">26-25</strain>
    </source>
</reference>
<name>A0AAC8UW93_9LACO</name>
<organism evidence="3 4">
    <name type="scientific">Levilactobacillus koreensis</name>
    <dbReference type="NCBI Taxonomy" id="637971"/>
    <lineage>
        <taxon>Bacteria</taxon>
        <taxon>Bacillati</taxon>
        <taxon>Bacillota</taxon>
        <taxon>Bacilli</taxon>
        <taxon>Lactobacillales</taxon>
        <taxon>Lactobacillaceae</taxon>
        <taxon>Levilactobacillus</taxon>
    </lineage>
</organism>
<dbReference type="Gene3D" id="3.40.1620.10">
    <property type="entry name" value="YefM-like domain"/>
    <property type="match status" value="1"/>
</dbReference>
<comment type="function">
    <text evidence="2">Antitoxin component of a type II toxin-antitoxin (TA) system.</text>
</comment>
<dbReference type="Pfam" id="PF02604">
    <property type="entry name" value="PhdYeFM_antitox"/>
    <property type="match status" value="1"/>
</dbReference>